<dbReference type="CDD" id="cd06821">
    <property type="entry name" value="PLPDE_III_D-TA"/>
    <property type="match status" value="1"/>
</dbReference>
<dbReference type="InterPro" id="IPR001608">
    <property type="entry name" value="Ala_racemase_N"/>
</dbReference>
<protein>
    <recommendedName>
        <fullName evidence="3">D-serine dehydratase-like domain-containing protein</fullName>
    </recommendedName>
</protein>
<evidence type="ECO:0000256" key="1">
    <source>
        <dbReference type="ARBA" id="ARBA00005323"/>
    </source>
</evidence>
<evidence type="ECO:0000256" key="2">
    <source>
        <dbReference type="ARBA" id="ARBA00023239"/>
    </source>
</evidence>
<dbReference type="Proteomes" id="UP000246099">
    <property type="component" value="Chromosome"/>
</dbReference>
<dbReference type="Pfam" id="PF14031">
    <property type="entry name" value="D-ser_dehydrat"/>
    <property type="match status" value="1"/>
</dbReference>
<comment type="similarity">
    <text evidence="1">Belongs to the DSD1 family.</text>
</comment>
<accession>A0ABM6WDI3</accession>
<organism evidence="4 5">
    <name type="scientific">Chitinophaga alhagiae</name>
    <dbReference type="NCBI Taxonomy" id="2203219"/>
    <lineage>
        <taxon>Bacteria</taxon>
        <taxon>Pseudomonadati</taxon>
        <taxon>Bacteroidota</taxon>
        <taxon>Chitinophagia</taxon>
        <taxon>Chitinophagales</taxon>
        <taxon>Chitinophagaceae</taxon>
        <taxon>Chitinophaga</taxon>
    </lineage>
</organism>
<proteinExistence type="inferred from homology"/>
<dbReference type="Pfam" id="PF01168">
    <property type="entry name" value="Ala_racemase_N"/>
    <property type="match status" value="1"/>
</dbReference>
<keyword evidence="5" id="KW-1185">Reference proteome</keyword>
<dbReference type="Gene3D" id="3.20.20.10">
    <property type="entry name" value="Alanine racemase"/>
    <property type="match status" value="1"/>
</dbReference>
<evidence type="ECO:0000313" key="4">
    <source>
        <dbReference type="EMBL" id="AWO02140.1"/>
    </source>
</evidence>
<keyword evidence="2" id="KW-0456">Lyase</keyword>
<dbReference type="SMART" id="SM01119">
    <property type="entry name" value="D-ser_dehydrat"/>
    <property type="match status" value="1"/>
</dbReference>
<feature type="domain" description="D-serine dehydratase-like" evidence="3">
    <location>
        <begin position="265"/>
        <end position="355"/>
    </location>
</feature>
<dbReference type="SUPFAM" id="SSF51419">
    <property type="entry name" value="PLP-binding barrel"/>
    <property type="match status" value="1"/>
</dbReference>
<dbReference type="InterPro" id="IPR026956">
    <property type="entry name" value="D-ser_dehydrat-like_dom"/>
</dbReference>
<dbReference type="PANTHER" id="PTHR28004">
    <property type="entry name" value="ZGC:162816-RELATED"/>
    <property type="match status" value="1"/>
</dbReference>
<dbReference type="InterPro" id="IPR042208">
    <property type="entry name" value="D-ser_dehydrat-like_sf"/>
</dbReference>
<dbReference type="InterPro" id="IPR029066">
    <property type="entry name" value="PLP-binding_barrel"/>
</dbReference>
<sequence>MYELKEPATLASPALLVYRELVEDNIRKMIAMAGGPQRLMPHVKTHKMAPVVQMQLKQGITRFKCATFAEAQMLAETGAADVLLAYQLNSPTAEAFAELAARFPNTRFASLADNEASANLLNKIFGDMQHSRKPIGFAREQGGAKAEVYIDIDNGMHRTGIAPEKALALCRQIQALPHVHLRGLHVYDGHIRQPDLALRTAECNEAFAPVAELAAAVGDVEVVAGGSPTFPIHLQRPGVTCSPGTCILWDEGYGSSLAEQAFTPAALLLTRVISKPQEGHVTLDLGHKAVSAENPITKRVFFHGLGEYEVISQSEEHLVVKTPQAGQLQVGDVLYGTPWHVCPTVALYNEALVISHGALAATWPIARGRKIISTRLSTK</sequence>
<evidence type="ECO:0000313" key="5">
    <source>
        <dbReference type="Proteomes" id="UP000246099"/>
    </source>
</evidence>
<dbReference type="EMBL" id="CP029600">
    <property type="protein sequence ID" value="AWO02140.1"/>
    <property type="molecule type" value="Genomic_DNA"/>
</dbReference>
<dbReference type="PANTHER" id="PTHR28004:SF2">
    <property type="entry name" value="D-SERINE DEHYDRATASE"/>
    <property type="match status" value="1"/>
</dbReference>
<gene>
    <name evidence="4" type="ORF">DLD77_10765</name>
</gene>
<name>A0ABM6WDI3_9BACT</name>
<dbReference type="InterPro" id="IPR051466">
    <property type="entry name" value="D-amino_acid_metab_enzyme"/>
</dbReference>
<evidence type="ECO:0000259" key="3">
    <source>
        <dbReference type="SMART" id="SM01119"/>
    </source>
</evidence>
<reference evidence="4 5" key="1">
    <citation type="submission" date="2018-05" db="EMBL/GenBank/DDBJ databases">
        <title>Chitinophaga sp. nov., isolated from rhizosphere soil of Alhagi.</title>
        <authorList>
            <person name="Liu Y."/>
        </authorList>
    </citation>
    <scope>NUCLEOTIDE SEQUENCE [LARGE SCALE GENOMIC DNA]</scope>
    <source>
        <strain evidence="4 5">T22</strain>
    </source>
</reference>
<dbReference type="RefSeq" id="WP_119078345.1">
    <property type="nucleotide sequence ID" value="NZ_CP029600.1"/>
</dbReference>
<dbReference type="Gene3D" id="2.40.37.20">
    <property type="entry name" value="D-serine dehydratase-like domain"/>
    <property type="match status" value="1"/>
</dbReference>